<dbReference type="PROSITE" id="PS50801">
    <property type="entry name" value="STAS"/>
    <property type="match status" value="1"/>
</dbReference>
<dbReference type="KEGG" id="sdr:SCD_n02582"/>
<sequence>MNAWVHRLPIAKWRTLSPDTLKKDLVAGVTVSLVAIPQSLAYAQLAGVPAYYGLYAALIPTIVGALTGSSRQLSTGPVAMTSLLTAASVAPLAAHGSEMFYAYVVLLALLSGMFQVMFGALRMGVLLNFLSNPVLMGFINAAAIIIGLSQLPTLLGISAAQSSHFLLDIWQVLIHIDTMHEISVAFGLSAILLLLAFKKLTPRLPGVLITVVLLTLVSYMIGYAGMGGKVVGVVPQGLPTLSIPLLDWNATKSLIPAGFVIALISFMEAMSSAKVIALKTRQPWDENKELIGQGLAKIASAFCHSMPVSGSFSRSALNLSTNAQTALSSVVSAVFVLLTLLFFTPLLYHLPKPVLAAVIMMAVIGLVNFQSITNAWRASRDDGIAAIVTFLATLAFAPNIQNGILTGIILSLALLLYRMMQPRVADLGMFEDGTLRDARRHNLPLLHPNLGAIRFDGALRFINVSYFEDALLTFERENPSVHHILVKCNGVNNLDASGVEMLSTLISRLKNNGITLGFSGPKKQVREVMDKTGLSQKIGVDNIFSSDQEAFDQLFLRGVIDTRIGRAL</sequence>
<evidence type="ECO:0000256" key="5">
    <source>
        <dbReference type="SAM" id="Phobius"/>
    </source>
</evidence>
<organism evidence="7 8">
    <name type="scientific">Sulfuricella denitrificans (strain DSM 22764 / NBRC 105220 / skB26)</name>
    <dbReference type="NCBI Taxonomy" id="1163617"/>
    <lineage>
        <taxon>Bacteria</taxon>
        <taxon>Pseudomonadati</taxon>
        <taxon>Pseudomonadota</taxon>
        <taxon>Betaproteobacteria</taxon>
        <taxon>Nitrosomonadales</taxon>
        <taxon>Sulfuricellaceae</taxon>
        <taxon>Sulfuricella</taxon>
    </lineage>
</organism>
<dbReference type="CDD" id="cd07042">
    <property type="entry name" value="STAS_SulP_like_sulfate_transporter"/>
    <property type="match status" value="1"/>
</dbReference>
<evidence type="ECO:0000313" key="8">
    <source>
        <dbReference type="Proteomes" id="UP000015559"/>
    </source>
</evidence>
<dbReference type="Gene3D" id="3.30.750.24">
    <property type="entry name" value="STAS domain"/>
    <property type="match status" value="1"/>
</dbReference>
<feature type="transmembrane region" description="Helical" evidence="5">
    <location>
        <begin position="75"/>
        <end position="94"/>
    </location>
</feature>
<evidence type="ECO:0000256" key="1">
    <source>
        <dbReference type="ARBA" id="ARBA00004141"/>
    </source>
</evidence>
<evidence type="ECO:0000256" key="2">
    <source>
        <dbReference type="ARBA" id="ARBA00022692"/>
    </source>
</evidence>
<protein>
    <submittedName>
        <fullName evidence="7">Sulfate transporter</fullName>
    </submittedName>
</protein>
<dbReference type="HOGENOM" id="CLU_003182_13_2_4"/>
<keyword evidence="2 5" id="KW-0812">Transmembrane</keyword>
<dbReference type="InterPro" id="IPR002645">
    <property type="entry name" value="STAS_dom"/>
</dbReference>
<comment type="subcellular location">
    <subcellularLocation>
        <location evidence="1">Membrane</location>
        <topology evidence="1">Multi-pass membrane protein</topology>
    </subcellularLocation>
</comment>
<keyword evidence="3 5" id="KW-1133">Transmembrane helix</keyword>
<dbReference type="EMBL" id="AP013066">
    <property type="protein sequence ID" value="BAN36384.1"/>
    <property type="molecule type" value="Genomic_DNA"/>
</dbReference>
<feature type="transmembrane region" description="Helical" evidence="5">
    <location>
        <begin position="327"/>
        <end position="347"/>
    </location>
</feature>
<evidence type="ECO:0000313" key="7">
    <source>
        <dbReference type="EMBL" id="BAN36384.1"/>
    </source>
</evidence>
<dbReference type="RefSeq" id="WP_009207657.1">
    <property type="nucleotide sequence ID" value="NC_022357.1"/>
</dbReference>
<evidence type="ECO:0000256" key="3">
    <source>
        <dbReference type="ARBA" id="ARBA00022989"/>
    </source>
</evidence>
<dbReference type="Pfam" id="PF00916">
    <property type="entry name" value="Sulfate_transp"/>
    <property type="match status" value="1"/>
</dbReference>
<dbReference type="Pfam" id="PF01740">
    <property type="entry name" value="STAS"/>
    <property type="match status" value="1"/>
</dbReference>
<dbReference type="GO" id="GO:0016020">
    <property type="term" value="C:membrane"/>
    <property type="evidence" value="ECO:0007669"/>
    <property type="project" value="UniProtKB-SubCell"/>
</dbReference>
<keyword evidence="4 5" id="KW-0472">Membrane</keyword>
<feature type="transmembrane region" description="Helical" evidence="5">
    <location>
        <begin position="204"/>
        <end position="226"/>
    </location>
</feature>
<proteinExistence type="predicted"/>
<feature type="transmembrane region" description="Helical" evidence="5">
    <location>
        <begin position="254"/>
        <end position="278"/>
    </location>
</feature>
<reference evidence="7 8" key="1">
    <citation type="journal article" date="2012" name="Appl. Environ. Microbiol.">
        <title>Draft genome sequence of a psychrotolerant sulfur-oxidizing bacterium, Sulfuricella denitrificans skB26, and proteomic insights into cold adaptation.</title>
        <authorList>
            <person name="Watanabe T."/>
            <person name="Kojima H."/>
            <person name="Fukui M."/>
        </authorList>
    </citation>
    <scope>NUCLEOTIDE SEQUENCE [LARGE SCALE GENOMIC DNA]</scope>
    <source>
        <strain evidence="8">skB26</strain>
    </source>
</reference>
<feature type="transmembrane region" description="Helical" evidence="5">
    <location>
        <begin position="100"/>
        <end position="121"/>
    </location>
</feature>
<dbReference type="NCBIfam" id="TIGR00815">
    <property type="entry name" value="sulP"/>
    <property type="match status" value="1"/>
</dbReference>
<evidence type="ECO:0000256" key="4">
    <source>
        <dbReference type="ARBA" id="ARBA00023136"/>
    </source>
</evidence>
<feature type="transmembrane region" description="Helical" evidence="5">
    <location>
        <begin position="179"/>
        <end position="197"/>
    </location>
</feature>
<dbReference type="InterPro" id="IPR011547">
    <property type="entry name" value="SLC26A/SulP_dom"/>
</dbReference>
<feature type="domain" description="STAS" evidence="6">
    <location>
        <begin position="448"/>
        <end position="554"/>
    </location>
</feature>
<dbReference type="STRING" id="1163617.SCD_n02582"/>
<name>S6ANF3_SULDS</name>
<evidence type="ECO:0000259" key="6">
    <source>
        <dbReference type="PROSITE" id="PS50801"/>
    </source>
</evidence>
<dbReference type="PANTHER" id="PTHR11814">
    <property type="entry name" value="SULFATE TRANSPORTER"/>
    <property type="match status" value="1"/>
</dbReference>
<keyword evidence="8" id="KW-1185">Reference proteome</keyword>
<accession>S6ANF3</accession>
<dbReference type="GO" id="GO:0055085">
    <property type="term" value="P:transmembrane transport"/>
    <property type="evidence" value="ECO:0007669"/>
    <property type="project" value="InterPro"/>
</dbReference>
<dbReference type="SUPFAM" id="SSF52091">
    <property type="entry name" value="SpoIIaa-like"/>
    <property type="match status" value="1"/>
</dbReference>
<feature type="transmembrane region" description="Helical" evidence="5">
    <location>
        <begin position="384"/>
        <end position="417"/>
    </location>
</feature>
<feature type="transmembrane region" description="Helical" evidence="5">
    <location>
        <begin position="51"/>
        <end position="68"/>
    </location>
</feature>
<dbReference type="eggNOG" id="COG0659">
    <property type="taxonomic scope" value="Bacteria"/>
</dbReference>
<dbReference type="InterPro" id="IPR001902">
    <property type="entry name" value="SLC26A/SulP_fam"/>
</dbReference>
<dbReference type="Proteomes" id="UP000015559">
    <property type="component" value="Chromosome"/>
</dbReference>
<dbReference type="AlphaFoldDB" id="S6ANF3"/>
<gene>
    <name evidence="7" type="ORF">SCD_n02582</name>
</gene>
<feature type="transmembrane region" description="Helical" evidence="5">
    <location>
        <begin position="133"/>
        <end position="159"/>
    </location>
</feature>
<dbReference type="OrthoDB" id="9769739at2"/>
<dbReference type="InterPro" id="IPR036513">
    <property type="entry name" value="STAS_dom_sf"/>
</dbReference>
<feature type="transmembrane region" description="Helical" evidence="5">
    <location>
        <begin position="354"/>
        <end position="372"/>
    </location>
</feature>